<proteinExistence type="predicted"/>
<reference evidence="5" key="1">
    <citation type="submission" date="2012-12" db="EMBL/GenBank/DDBJ databases">
        <authorList>
            <person name="Hellsten U."/>
            <person name="Grimwood J."/>
            <person name="Chapman J.A."/>
            <person name="Shapiro H."/>
            <person name="Aerts A."/>
            <person name="Otillar R.P."/>
            <person name="Terry A.Y."/>
            <person name="Boore J.L."/>
            <person name="Simakov O."/>
            <person name="Marletaz F."/>
            <person name="Cho S.-J."/>
            <person name="Edsinger-Gonzales E."/>
            <person name="Havlak P."/>
            <person name="Kuo D.-H."/>
            <person name="Larsson T."/>
            <person name="Lv J."/>
            <person name="Arendt D."/>
            <person name="Savage R."/>
            <person name="Osoegawa K."/>
            <person name="de Jong P."/>
            <person name="Lindberg D.R."/>
            <person name="Seaver E.C."/>
            <person name="Weisblat D.A."/>
            <person name="Putnam N.H."/>
            <person name="Grigoriev I.V."/>
            <person name="Rokhsar D.S."/>
        </authorList>
    </citation>
    <scope>NUCLEOTIDE SEQUENCE</scope>
</reference>
<dbReference type="RefSeq" id="XP_009009999.1">
    <property type="nucleotide sequence ID" value="XM_009011751.1"/>
</dbReference>
<dbReference type="CTD" id="20211448"/>
<dbReference type="eggNOG" id="KOG0955">
    <property type="taxonomic scope" value="Eukaryota"/>
</dbReference>
<dbReference type="Proteomes" id="UP000015101">
    <property type="component" value="Unassembled WGS sequence"/>
</dbReference>
<dbReference type="Gene3D" id="2.30.30.140">
    <property type="match status" value="1"/>
</dbReference>
<dbReference type="OrthoDB" id="20839at2759"/>
<dbReference type="AlphaFoldDB" id="T1FRK1"/>
<dbReference type="SUPFAM" id="SSF63748">
    <property type="entry name" value="Tudor/PWWP/MBT"/>
    <property type="match status" value="1"/>
</dbReference>
<dbReference type="Pfam" id="PF00855">
    <property type="entry name" value="PWWP"/>
    <property type="match status" value="1"/>
</dbReference>
<reference evidence="3 5" key="2">
    <citation type="journal article" date="2013" name="Nature">
        <title>Insights into bilaterian evolution from three spiralian genomes.</title>
        <authorList>
            <person name="Simakov O."/>
            <person name="Marletaz F."/>
            <person name="Cho S.J."/>
            <person name="Edsinger-Gonzales E."/>
            <person name="Havlak P."/>
            <person name="Hellsten U."/>
            <person name="Kuo D.H."/>
            <person name="Larsson T."/>
            <person name="Lv J."/>
            <person name="Arendt D."/>
            <person name="Savage R."/>
            <person name="Osoegawa K."/>
            <person name="de Jong P."/>
            <person name="Grimwood J."/>
            <person name="Chapman J.A."/>
            <person name="Shapiro H."/>
            <person name="Aerts A."/>
            <person name="Otillar R.P."/>
            <person name="Terry A.Y."/>
            <person name="Boore J.L."/>
            <person name="Grigoriev I.V."/>
            <person name="Lindberg D.R."/>
            <person name="Seaver E.C."/>
            <person name="Weisblat D.A."/>
            <person name="Putnam N.H."/>
            <person name="Rokhsar D.S."/>
        </authorList>
    </citation>
    <scope>NUCLEOTIDE SEQUENCE</scope>
</reference>
<evidence type="ECO:0000256" key="1">
    <source>
        <dbReference type="SAM" id="MobiDB-lite"/>
    </source>
</evidence>
<dbReference type="STRING" id="6412.T1FRK1"/>
<name>T1FRK1_HELRO</name>
<accession>T1FRK1</accession>
<feature type="compositionally biased region" description="Low complexity" evidence="1">
    <location>
        <begin position="206"/>
        <end position="224"/>
    </location>
</feature>
<sequence>MTSKNSNFENNQSKSFKRKSDLVVNNKIDSKKQKVILSNKIIKKFSKSSNNGRVSTRNSCLASRSISTTNNNNNKMNNKINNNNNNNNNNGSNNAVNNENKIAGDKSIANINNTSTNNSNQPKKNNNNNDNNKNNNKNVSNNSNNNNREDDDENGDDDLIPLCHGDFVWAQWNNSPSYPAIIVDPRLMHNDSLTLHSVRRGNSLRNNINNNNNSNNNNNNNNNYNNIIPVPSDDVVRVNDKMNSGKFLVCFYDNKRTWQWVTRSKLDPLGVDSGLDRDKISAVRRANARRPLIEAYKRSLMHRCLRFGENYDDVVKVVLN</sequence>
<dbReference type="SMART" id="SM00293">
    <property type="entry name" value="PWWP"/>
    <property type="match status" value="1"/>
</dbReference>
<organism evidence="4 5">
    <name type="scientific">Helobdella robusta</name>
    <name type="common">Californian leech</name>
    <dbReference type="NCBI Taxonomy" id="6412"/>
    <lineage>
        <taxon>Eukaryota</taxon>
        <taxon>Metazoa</taxon>
        <taxon>Spiralia</taxon>
        <taxon>Lophotrochozoa</taxon>
        <taxon>Annelida</taxon>
        <taxon>Clitellata</taxon>
        <taxon>Hirudinea</taxon>
        <taxon>Rhynchobdellida</taxon>
        <taxon>Glossiphoniidae</taxon>
        <taxon>Helobdella</taxon>
    </lineage>
</organism>
<evidence type="ECO:0000313" key="4">
    <source>
        <dbReference type="EnsemblMetazoa" id="HelroP189983"/>
    </source>
</evidence>
<feature type="compositionally biased region" description="Low complexity" evidence="1">
    <location>
        <begin position="70"/>
        <end position="101"/>
    </location>
</feature>
<dbReference type="KEGG" id="hro:HELRODRAFT_189983"/>
<feature type="compositionally biased region" description="Polar residues" evidence="1">
    <location>
        <begin position="52"/>
        <end position="69"/>
    </location>
</feature>
<gene>
    <name evidence="4" type="primary">20211448</name>
    <name evidence="3" type="ORF">HELRODRAFT_189983</name>
</gene>
<feature type="domain" description="PWWP" evidence="2">
    <location>
        <begin position="162"/>
        <end position="270"/>
    </location>
</feature>
<dbReference type="InterPro" id="IPR000313">
    <property type="entry name" value="PWWP_dom"/>
</dbReference>
<dbReference type="HOGENOM" id="CLU_869530_0_0_1"/>
<keyword evidence="5" id="KW-1185">Reference proteome</keyword>
<dbReference type="GeneID" id="20211448"/>
<dbReference type="EMBL" id="AMQM01002438">
    <property type="status" value="NOT_ANNOTATED_CDS"/>
    <property type="molecule type" value="Genomic_DNA"/>
</dbReference>
<dbReference type="EMBL" id="KB095812">
    <property type="protein sequence ID" value="ESO11511.1"/>
    <property type="molecule type" value="Genomic_DNA"/>
</dbReference>
<evidence type="ECO:0000259" key="2">
    <source>
        <dbReference type="SMART" id="SM00293"/>
    </source>
</evidence>
<evidence type="ECO:0000313" key="3">
    <source>
        <dbReference type="EMBL" id="ESO11511.1"/>
    </source>
</evidence>
<dbReference type="CDD" id="cd05839">
    <property type="entry name" value="PWWP_BRPF"/>
    <property type="match status" value="1"/>
</dbReference>
<reference evidence="4" key="3">
    <citation type="submission" date="2015-06" db="UniProtKB">
        <authorList>
            <consortium name="EnsemblMetazoa"/>
        </authorList>
    </citation>
    <scope>IDENTIFICATION</scope>
</reference>
<feature type="compositionally biased region" description="Low complexity" evidence="1">
    <location>
        <begin position="110"/>
        <end position="146"/>
    </location>
</feature>
<feature type="region of interest" description="Disordered" evidence="1">
    <location>
        <begin position="203"/>
        <end position="224"/>
    </location>
</feature>
<dbReference type="OMA" id="CTSSPEM"/>
<dbReference type="EnsemblMetazoa" id="HelroT189983">
    <property type="protein sequence ID" value="HelroP189983"/>
    <property type="gene ID" value="HelroG189983"/>
</dbReference>
<dbReference type="InParanoid" id="T1FRK1"/>
<protein>
    <recommendedName>
        <fullName evidence="2">PWWP domain-containing protein</fullName>
    </recommendedName>
</protein>
<feature type="region of interest" description="Disordered" evidence="1">
    <location>
        <begin position="47"/>
        <end position="157"/>
    </location>
</feature>
<evidence type="ECO:0000313" key="5">
    <source>
        <dbReference type="Proteomes" id="UP000015101"/>
    </source>
</evidence>